<dbReference type="EMBL" id="QUNF01000007">
    <property type="protein sequence ID" value="REG90267.1"/>
    <property type="molecule type" value="Genomic_DNA"/>
</dbReference>
<evidence type="ECO:0000313" key="2">
    <source>
        <dbReference type="Proteomes" id="UP000256405"/>
    </source>
</evidence>
<dbReference type="RefSeq" id="WP_086539984.1">
    <property type="nucleotide sequence ID" value="NZ_MSSW01000006.1"/>
</dbReference>
<sequence>MAINQPLAVRFANPSFPLILCGPILRRVDSQIASVWVALKEPRRIKLNLYLGYSESDVNKTPDFSSGFIETLPVGEHLHIAIAYVSTKGLLRNGKVYSYDLFFYSPDTDTRVTSLGELNLLKSPVLLGFKENQLPSFVYVPEKLDDLRVAHGSCRKIHGKGRDGLAALSKVMEPDFDIGSEDLPKIRPHCFFHTGDQIYADDSSDFLIEHFTDIGNFLLQRVEQLPYPATADDYFEKQEGNGKKFVWIEAVTEALPPGRRATNFYTGFTGSQTNHLYSFAEFCGAYLLQWSEVLWPEKLQTIPEILKSKSKENEETKPYLFHSKIWEKEFSPPTDWDKMKRKERLNHLNQNDFKKVWEQKLEIPSDLTSNKRSIRKRREKYIQENIEYGSVVNFWGNREEEIKRIEEFRRDLPHARRAMANMPNIMTFDDHDVTDDWYLTGRWTKRTLGTRLGKTIIGNGLLAFALFQAWGNDPLAWSGNALASLLQNTLPENFPANGKEELRRKIQVKLEGIGNEDDGPDEEAAEIDENKLIKELESILKNQLTAASLNFTGSDAAQLVENIVNSLLTEIVTNIPRSESKKKELLDEIPFFVSGMKAYADAHDPKTLVEKETIGTPIQDWAALRSLRINSNLGFDDLDKPKITWHFSFQMGAARVFALDTRTRRDFSAGLDFPPNLIRKKALEEQLPTTALPQGTELAIVISGAPILGLATIESIGQTIVPRVLNAINVFTTKIVISLREAAHKGEESLDVEHWSLHLEGYEALLKKLAFFNKVVCLSGDVHYGITSEMDYWQKDKSHASRFVQMVSSALKNMKPEGTLVGLLPAAFTQVTLTKGLNREMDKLTLIGWDKDTEKLKIRRQFEAGKFRDARPGEFPLRIGYALSKKPVFLPLRDWPLAEFPPATEGGESIVLPRVAINANAPQPTHRWRLNILKDERTDKERFRALGAAFNVEPDEDVPLDINATNYYSSLDQMLERNSFFSRTHFSRAVNWFSNAAIVHFSKNENGEMRALHSLFFYPIYLPKPFCDNPGTFESPYFQQVVSLEQKPESAQPLYPKEPNQN</sequence>
<dbReference type="PANTHER" id="PTHR37031">
    <property type="entry name" value="METALLOPHOSPHATASE BINDING DOMAIN PROTEIN"/>
    <property type="match status" value="1"/>
</dbReference>
<name>A0A3E0DVZ2_9BACT</name>
<comment type="caution">
    <text evidence="1">The sequence shown here is derived from an EMBL/GenBank/DDBJ whole genome shotgun (WGS) entry which is preliminary data.</text>
</comment>
<dbReference type="PANTHER" id="PTHR37031:SF2">
    <property type="entry name" value="PHOD-LIKE PHOSPHATASE METALLOPHOSPHATASE DOMAIN-CONTAINING PROTEIN"/>
    <property type="match status" value="1"/>
</dbReference>
<dbReference type="OrthoDB" id="9795624at2"/>
<dbReference type="Gene3D" id="3.60.21.70">
    <property type="entry name" value="PhoD-like phosphatase"/>
    <property type="match status" value="2"/>
</dbReference>
<organism evidence="1 2">
    <name type="scientific">Algoriphagus antarcticus</name>
    <dbReference type="NCBI Taxonomy" id="238540"/>
    <lineage>
        <taxon>Bacteria</taxon>
        <taxon>Pseudomonadati</taxon>
        <taxon>Bacteroidota</taxon>
        <taxon>Cytophagia</taxon>
        <taxon>Cytophagales</taxon>
        <taxon>Cyclobacteriaceae</taxon>
        <taxon>Algoriphagus</taxon>
    </lineage>
</organism>
<accession>A0A3E0DVZ2</accession>
<protein>
    <recommendedName>
        <fullName evidence="3">PhoD-like phosphatase</fullName>
    </recommendedName>
</protein>
<proteinExistence type="predicted"/>
<evidence type="ECO:0000313" key="1">
    <source>
        <dbReference type="EMBL" id="REG90267.1"/>
    </source>
</evidence>
<dbReference type="InterPro" id="IPR038607">
    <property type="entry name" value="PhoD-like_sf"/>
</dbReference>
<evidence type="ECO:0008006" key="3">
    <source>
        <dbReference type="Google" id="ProtNLM"/>
    </source>
</evidence>
<gene>
    <name evidence="1" type="ORF">C8N25_1074</name>
</gene>
<dbReference type="AlphaFoldDB" id="A0A3E0DVZ2"/>
<dbReference type="Proteomes" id="UP000256405">
    <property type="component" value="Unassembled WGS sequence"/>
</dbReference>
<reference evidence="1 2" key="1">
    <citation type="submission" date="2018-08" db="EMBL/GenBank/DDBJ databases">
        <title>Genomic Encyclopedia of Archaeal and Bacterial Type Strains, Phase II (KMG-II): from individual species to whole genera.</title>
        <authorList>
            <person name="Goeker M."/>
        </authorList>
    </citation>
    <scope>NUCLEOTIDE SEQUENCE [LARGE SCALE GENOMIC DNA]</scope>
    <source>
        <strain evidence="1 2">DSM 15986</strain>
    </source>
</reference>
<keyword evidence="2" id="KW-1185">Reference proteome</keyword>